<dbReference type="AlphaFoldDB" id="A0AAW1XU28"/>
<keyword evidence="4 8" id="KW-0238">DNA-binding</keyword>
<comment type="subcellular location">
    <subcellularLocation>
        <location evidence="1 8">Nucleus</location>
    </subcellularLocation>
</comment>
<feature type="DNA-binding region" description="Homeobox" evidence="8">
    <location>
        <begin position="544"/>
        <end position="606"/>
    </location>
</feature>
<dbReference type="SMART" id="SM00389">
    <property type="entry name" value="HOX"/>
    <property type="match status" value="1"/>
</dbReference>
<dbReference type="InterPro" id="IPR001356">
    <property type="entry name" value="HD"/>
</dbReference>
<feature type="region of interest" description="Disordered" evidence="9">
    <location>
        <begin position="233"/>
        <end position="255"/>
    </location>
</feature>
<feature type="domain" description="Homeobox" evidence="10">
    <location>
        <begin position="542"/>
        <end position="605"/>
    </location>
</feature>
<feature type="compositionally biased region" description="Polar residues" evidence="9">
    <location>
        <begin position="630"/>
        <end position="643"/>
    </location>
</feature>
<gene>
    <name evidence="11" type="ORF">M0R45_016764</name>
</gene>
<dbReference type="EMBL" id="JBEDUW010000003">
    <property type="protein sequence ID" value="KAK9940089.1"/>
    <property type="molecule type" value="Genomic_DNA"/>
</dbReference>
<dbReference type="PROSITE" id="PS50071">
    <property type="entry name" value="HOMEOBOX_2"/>
    <property type="match status" value="1"/>
</dbReference>
<dbReference type="Pfam" id="PF05920">
    <property type="entry name" value="Homeobox_KN"/>
    <property type="match status" value="1"/>
</dbReference>
<organism evidence="11 12">
    <name type="scientific">Rubus argutus</name>
    <name type="common">Southern blackberry</name>
    <dbReference type="NCBI Taxonomy" id="59490"/>
    <lineage>
        <taxon>Eukaryota</taxon>
        <taxon>Viridiplantae</taxon>
        <taxon>Streptophyta</taxon>
        <taxon>Embryophyta</taxon>
        <taxon>Tracheophyta</taxon>
        <taxon>Spermatophyta</taxon>
        <taxon>Magnoliopsida</taxon>
        <taxon>eudicotyledons</taxon>
        <taxon>Gunneridae</taxon>
        <taxon>Pentapetalae</taxon>
        <taxon>rosids</taxon>
        <taxon>fabids</taxon>
        <taxon>Rosales</taxon>
        <taxon>Rosaceae</taxon>
        <taxon>Rosoideae</taxon>
        <taxon>Rosoideae incertae sedis</taxon>
        <taxon>Rubus</taxon>
    </lineage>
</organism>
<evidence type="ECO:0000313" key="11">
    <source>
        <dbReference type="EMBL" id="KAK9940089.1"/>
    </source>
</evidence>
<evidence type="ECO:0000259" key="10">
    <source>
        <dbReference type="PROSITE" id="PS50071"/>
    </source>
</evidence>
<keyword evidence="7 8" id="KW-0539">Nucleus</keyword>
<evidence type="ECO:0000256" key="9">
    <source>
        <dbReference type="SAM" id="MobiDB-lite"/>
    </source>
</evidence>
<feature type="region of interest" description="Disordered" evidence="9">
    <location>
        <begin position="1"/>
        <end position="28"/>
    </location>
</feature>
<dbReference type="CDD" id="cd00086">
    <property type="entry name" value="homeodomain"/>
    <property type="match status" value="1"/>
</dbReference>
<evidence type="ECO:0000256" key="3">
    <source>
        <dbReference type="ARBA" id="ARBA00023015"/>
    </source>
</evidence>
<dbReference type="Proteomes" id="UP001457282">
    <property type="component" value="Unassembled WGS sequence"/>
</dbReference>
<reference evidence="11 12" key="1">
    <citation type="journal article" date="2023" name="G3 (Bethesda)">
        <title>A chromosome-length genome assembly and annotation of blackberry (Rubus argutus, cv. 'Hillquist').</title>
        <authorList>
            <person name="Bruna T."/>
            <person name="Aryal R."/>
            <person name="Dudchenko O."/>
            <person name="Sargent D.J."/>
            <person name="Mead D."/>
            <person name="Buti M."/>
            <person name="Cavallini A."/>
            <person name="Hytonen T."/>
            <person name="Andres J."/>
            <person name="Pham M."/>
            <person name="Weisz D."/>
            <person name="Mascagni F."/>
            <person name="Usai G."/>
            <person name="Natali L."/>
            <person name="Bassil N."/>
            <person name="Fernandez G.E."/>
            <person name="Lomsadze A."/>
            <person name="Armour M."/>
            <person name="Olukolu B."/>
            <person name="Poorten T."/>
            <person name="Britton C."/>
            <person name="Davik J."/>
            <person name="Ashrafi H."/>
            <person name="Aiden E.L."/>
            <person name="Borodovsky M."/>
            <person name="Worthington M."/>
        </authorList>
    </citation>
    <scope>NUCLEOTIDE SEQUENCE [LARGE SCALE GENOMIC DNA]</scope>
    <source>
        <strain evidence="11">PI 553951</strain>
    </source>
</reference>
<dbReference type="InterPro" id="IPR006563">
    <property type="entry name" value="POX_dom"/>
</dbReference>
<keyword evidence="5 8" id="KW-0371">Homeobox</keyword>
<evidence type="ECO:0000256" key="1">
    <source>
        <dbReference type="ARBA" id="ARBA00004123"/>
    </source>
</evidence>
<feature type="compositionally biased region" description="Low complexity" evidence="9">
    <location>
        <begin position="233"/>
        <end position="250"/>
    </location>
</feature>
<dbReference type="PANTHER" id="PTHR11850">
    <property type="entry name" value="HOMEOBOX PROTEIN TRANSCRIPTION FACTORS"/>
    <property type="match status" value="1"/>
</dbReference>
<dbReference type="FunFam" id="1.10.10.60:FF:000117">
    <property type="entry name" value="BEL1-like homeodomain protein 9"/>
    <property type="match status" value="1"/>
</dbReference>
<accession>A0AAW1XU28</accession>
<comment type="similarity">
    <text evidence="2">Belongs to the TALE/BELL homeobox family.</text>
</comment>
<evidence type="ECO:0000256" key="2">
    <source>
        <dbReference type="ARBA" id="ARBA00006454"/>
    </source>
</evidence>
<evidence type="ECO:0000256" key="5">
    <source>
        <dbReference type="ARBA" id="ARBA00023155"/>
    </source>
</evidence>
<name>A0AAW1XU28_RUBAR</name>
<dbReference type="Gene3D" id="1.10.10.60">
    <property type="entry name" value="Homeodomain-like"/>
    <property type="match status" value="1"/>
</dbReference>
<keyword evidence="6" id="KW-0804">Transcription</keyword>
<keyword evidence="12" id="KW-1185">Reference proteome</keyword>
<dbReference type="Pfam" id="PF07526">
    <property type="entry name" value="POX"/>
    <property type="match status" value="1"/>
</dbReference>
<dbReference type="InterPro" id="IPR050224">
    <property type="entry name" value="TALE_homeobox"/>
</dbReference>
<evidence type="ECO:0000313" key="12">
    <source>
        <dbReference type="Proteomes" id="UP001457282"/>
    </source>
</evidence>
<protein>
    <recommendedName>
        <fullName evidence="10">Homeobox domain-containing protein</fullName>
    </recommendedName>
</protein>
<dbReference type="GO" id="GO:0005634">
    <property type="term" value="C:nucleus"/>
    <property type="evidence" value="ECO:0007669"/>
    <property type="project" value="UniProtKB-SubCell"/>
</dbReference>
<dbReference type="GO" id="GO:0006355">
    <property type="term" value="P:regulation of DNA-templated transcription"/>
    <property type="evidence" value="ECO:0007669"/>
    <property type="project" value="InterPro"/>
</dbReference>
<dbReference type="InterPro" id="IPR009057">
    <property type="entry name" value="Homeodomain-like_sf"/>
</dbReference>
<evidence type="ECO:0000256" key="4">
    <source>
        <dbReference type="ARBA" id="ARBA00023125"/>
    </source>
</evidence>
<dbReference type="GO" id="GO:0003677">
    <property type="term" value="F:DNA binding"/>
    <property type="evidence" value="ECO:0007669"/>
    <property type="project" value="UniProtKB-UniRule"/>
</dbReference>
<feature type="region of interest" description="Disordered" evidence="9">
    <location>
        <begin position="618"/>
        <end position="643"/>
    </location>
</feature>
<dbReference type="SUPFAM" id="SSF46689">
    <property type="entry name" value="Homeodomain-like"/>
    <property type="match status" value="1"/>
</dbReference>
<keyword evidence="3" id="KW-0805">Transcription regulation</keyword>
<proteinExistence type="inferred from homology"/>
<dbReference type="SMART" id="SM00574">
    <property type="entry name" value="POX"/>
    <property type="match status" value="1"/>
</dbReference>
<sequence length="758" mass="83409">MEMSGFRPNESTHVAQQSRRDKLRVQQTSNLSHHHLDQNVPNNSQNPQFVQVRNVRNANSLLFDPTLFSPELLNFSTNANHAFASSAQDLGAESPQNYGNWRSLNQPQSLDNWITNYTSGTTSNHHMFVREVNNISPSTPSHLKPSTYHGYQHFSSPIYHNTLQDVVTTASTVGSHQDELEMASWTQGYVNQSTTLGFDNSNSWMDRPIGSNRHNWSGGQELRSAVSDYSNQQGLSLSLSSNPPSSQDLQASTSGKSGGYLCSMTKPSIIRKACGTTKSLQDLVGTSTTSTSNAAYHRSTGPLGPFTGYATILKSSKFLKPAQQLLEDFCRVSDHSKAFKTCEVSEKISGDKASDSASASISVSNDQAANATQNPVVVNMGKNNSGASSSAFYGSNEISSDGGAAASTSSESFQQEYQQKKAKLLYMQEEVCRRYKQYHQQMEMVVSSFESVAGLSSATPYISFALNTVSRHFKCLTGSIKDQLKHIRKALGEDFSSTKIASTTGCGSRSVKTMGKLNYMGLGLQKHKASGGVDAGFSEPQQHVWRPQRGLPDRSVAILRAWLFDHFLHPYPTDTDKHMLATQTGLSRNQVSNWFINARVRVWKPMVEEIHLLETRGSMEACQDPGKDGNSPTEGTSRPNNEQLGMNRVMADRQLECSGIGSLRDAPNVEVHQNQEIKRSRIECQVPSSMDSALMGFIPYSQSGIEVGGLGAVSLTLGLRHGVESAQQQQQQPQQLQQHEEYQLRRQLGGHIIRDFVG</sequence>
<dbReference type="InterPro" id="IPR008422">
    <property type="entry name" value="KN_HD"/>
</dbReference>
<evidence type="ECO:0000256" key="6">
    <source>
        <dbReference type="ARBA" id="ARBA00023163"/>
    </source>
</evidence>
<comment type="caution">
    <text evidence="11">The sequence shown here is derived from an EMBL/GenBank/DDBJ whole genome shotgun (WGS) entry which is preliminary data.</text>
</comment>
<evidence type="ECO:0000256" key="8">
    <source>
        <dbReference type="PROSITE-ProRule" id="PRU00108"/>
    </source>
</evidence>
<evidence type="ECO:0000256" key="7">
    <source>
        <dbReference type="ARBA" id="ARBA00023242"/>
    </source>
</evidence>